<dbReference type="Proteomes" id="UP000298652">
    <property type="component" value="Chromosome 6"/>
</dbReference>
<feature type="chain" id="PRO_5020585455" description="Chlorophyll a-b binding protein, chloroplastic" evidence="2">
    <location>
        <begin position="19"/>
        <end position="65"/>
    </location>
</feature>
<dbReference type="Gramene" id="TKW09868">
    <property type="protein sequence ID" value="TKW09868"/>
    <property type="gene ID" value="SEVIR_6G129408v2"/>
</dbReference>
<accession>A0A4U6U2Y4</accession>
<sequence>MAMGQLLLLATSPGAGAGKQVPVRKFSPPSPSSSAKEPSAPRTRRRYSAAIGTELRLWLNFLCDD</sequence>
<keyword evidence="2" id="KW-0732">Signal</keyword>
<dbReference type="EMBL" id="CM016557">
    <property type="protein sequence ID" value="TKW09868.1"/>
    <property type="molecule type" value="Genomic_DNA"/>
</dbReference>
<name>A0A4U6U2Y4_SETVI</name>
<feature type="signal peptide" evidence="2">
    <location>
        <begin position="1"/>
        <end position="18"/>
    </location>
</feature>
<proteinExistence type="predicted"/>
<evidence type="ECO:0008006" key="5">
    <source>
        <dbReference type="Google" id="ProtNLM"/>
    </source>
</evidence>
<evidence type="ECO:0000256" key="1">
    <source>
        <dbReference type="SAM" id="MobiDB-lite"/>
    </source>
</evidence>
<reference evidence="3" key="1">
    <citation type="submission" date="2019-03" db="EMBL/GenBank/DDBJ databases">
        <title>WGS assembly of Setaria viridis.</title>
        <authorList>
            <person name="Huang P."/>
            <person name="Jenkins J."/>
            <person name="Grimwood J."/>
            <person name="Barry K."/>
            <person name="Healey A."/>
            <person name="Mamidi S."/>
            <person name="Sreedasyam A."/>
            <person name="Shu S."/>
            <person name="Feldman M."/>
            <person name="Wu J."/>
            <person name="Yu Y."/>
            <person name="Chen C."/>
            <person name="Johnson J."/>
            <person name="Rokhsar D."/>
            <person name="Baxter I."/>
            <person name="Schmutz J."/>
            <person name="Brutnell T."/>
            <person name="Kellogg E."/>
        </authorList>
    </citation>
    <scope>NUCLEOTIDE SEQUENCE [LARGE SCALE GENOMIC DNA]</scope>
</reference>
<evidence type="ECO:0000256" key="2">
    <source>
        <dbReference type="SAM" id="SignalP"/>
    </source>
</evidence>
<gene>
    <name evidence="3" type="ORF">SEVIR_6G129408v2</name>
</gene>
<organism evidence="3 4">
    <name type="scientific">Setaria viridis</name>
    <name type="common">Green bristlegrass</name>
    <name type="synonym">Setaria italica subsp. viridis</name>
    <dbReference type="NCBI Taxonomy" id="4556"/>
    <lineage>
        <taxon>Eukaryota</taxon>
        <taxon>Viridiplantae</taxon>
        <taxon>Streptophyta</taxon>
        <taxon>Embryophyta</taxon>
        <taxon>Tracheophyta</taxon>
        <taxon>Spermatophyta</taxon>
        <taxon>Magnoliopsida</taxon>
        <taxon>Liliopsida</taxon>
        <taxon>Poales</taxon>
        <taxon>Poaceae</taxon>
        <taxon>PACMAD clade</taxon>
        <taxon>Panicoideae</taxon>
        <taxon>Panicodae</taxon>
        <taxon>Paniceae</taxon>
        <taxon>Cenchrinae</taxon>
        <taxon>Setaria</taxon>
    </lineage>
</organism>
<evidence type="ECO:0000313" key="4">
    <source>
        <dbReference type="Proteomes" id="UP000298652"/>
    </source>
</evidence>
<feature type="compositionally biased region" description="Low complexity" evidence="1">
    <location>
        <begin position="21"/>
        <end position="41"/>
    </location>
</feature>
<protein>
    <recommendedName>
        <fullName evidence="5">Chlorophyll a-b binding protein, chloroplastic</fullName>
    </recommendedName>
</protein>
<feature type="region of interest" description="Disordered" evidence="1">
    <location>
        <begin position="13"/>
        <end position="45"/>
    </location>
</feature>
<keyword evidence="4" id="KW-1185">Reference proteome</keyword>
<evidence type="ECO:0000313" key="3">
    <source>
        <dbReference type="EMBL" id="TKW09868.1"/>
    </source>
</evidence>
<dbReference type="AlphaFoldDB" id="A0A4U6U2Y4"/>